<dbReference type="SFLD" id="SFLDS00003">
    <property type="entry name" value="Haloacid_Dehalogenase"/>
    <property type="match status" value="1"/>
</dbReference>
<reference evidence="6 7" key="1">
    <citation type="journal article" date="2021" name="ISME Commun">
        <title>Automated analysis of genomic sequences facilitates high-throughput and comprehensive description of bacteria.</title>
        <authorList>
            <person name="Hitch T.C.A."/>
        </authorList>
    </citation>
    <scope>NUCLEOTIDE SEQUENCE [LARGE SCALE GENOMIC DNA]</scope>
    <source>
        <strain evidence="6 7">Sanger_31</strain>
    </source>
</reference>
<evidence type="ECO:0000256" key="1">
    <source>
        <dbReference type="ARBA" id="ARBA00001946"/>
    </source>
</evidence>
<keyword evidence="5" id="KW-0119">Carbohydrate metabolism</keyword>
<dbReference type="Gene3D" id="1.10.150.240">
    <property type="entry name" value="Putative phosphatase, domain 2"/>
    <property type="match status" value="1"/>
</dbReference>
<keyword evidence="4" id="KW-0460">Magnesium</keyword>
<name>A0AAE3IHZ1_9FIRM</name>
<dbReference type="PANTHER" id="PTHR46193">
    <property type="entry name" value="6-PHOSPHOGLUCONATE PHOSPHATASE"/>
    <property type="match status" value="1"/>
</dbReference>
<dbReference type="InterPro" id="IPR041492">
    <property type="entry name" value="HAD_2"/>
</dbReference>
<dbReference type="Proteomes" id="UP001208131">
    <property type="component" value="Unassembled WGS sequence"/>
</dbReference>
<dbReference type="RefSeq" id="WP_267300976.1">
    <property type="nucleotide sequence ID" value="NZ_JAOQJZ010000006.1"/>
</dbReference>
<accession>A0AAE3IHZ1</accession>
<keyword evidence="6" id="KW-0378">Hydrolase</keyword>
<evidence type="ECO:0000256" key="3">
    <source>
        <dbReference type="ARBA" id="ARBA00022723"/>
    </source>
</evidence>
<dbReference type="Gene3D" id="3.40.50.1000">
    <property type="entry name" value="HAD superfamily/HAD-like"/>
    <property type="match status" value="1"/>
</dbReference>
<evidence type="ECO:0000313" key="7">
    <source>
        <dbReference type="Proteomes" id="UP001208131"/>
    </source>
</evidence>
<dbReference type="SFLD" id="SFLDG01129">
    <property type="entry name" value="C1.5:_HAD__Beta-PGM__Phosphata"/>
    <property type="match status" value="1"/>
</dbReference>
<dbReference type="GO" id="GO:0046872">
    <property type="term" value="F:metal ion binding"/>
    <property type="evidence" value="ECO:0007669"/>
    <property type="project" value="UniProtKB-KW"/>
</dbReference>
<dbReference type="InterPro" id="IPR036412">
    <property type="entry name" value="HAD-like_sf"/>
</dbReference>
<gene>
    <name evidence="6" type="ORF">OCV57_07140</name>
</gene>
<comment type="cofactor">
    <cofactor evidence="1">
        <name>Mg(2+)</name>
        <dbReference type="ChEBI" id="CHEBI:18420"/>
    </cofactor>
</comment>
<dbReference type="InterPro" id="IPR023198">
    <property type="entry name" value="PGP-like_dom2"/>
</dbReference>
<dbReference type="GO" id="GO:0016787">
    <property type="term" value="F:hydrolase activity"/>
    <property type="evidence" value="ECO:0007669"/>
    <property type="project" value="UniProtKB-KW"/>
</dbReference>
<keyword evidence="3" id="KW-0479">Metal-binding</keyword>
<dbReference type="SUPFAM" id="SSF56784">
    <property type="entry name" value="HAD-like"/>
    <property type="match status" value="1"/>
</dbReference>
<dbReference type="Pfam" id="PF13419">
    <property type="entry name" value="HAD_2"/>
    <property type="match status" value="1"/>
</dbReference>
<proteinExistence type="inferred from homology"/>
<dbReference type="InterPro" id="IPR006439">
    <property type="entry name" value="HAD-SF_hydro_IA"/>
</dbReference>
<dbReference type="PRINTS" id="PR00413">
    <property type="entry name" value="HADHALOGNASE"/>
</dbReference>
<comment type="similarity">
    <text evidence="2">Belongs to the HAD-like hydrolase superfamily. CbbY/CbbZ/Gph/YieH family.</text>
</comment>
<evidence type="ECO:0000256" key="5">
    <source>
        <dbReference type="ARBA" id="ARBA00023277"/>
    </source>
</evidence>
<dbReference type="PANTHER" id="PTHR46193:SF18">
    <property type="entry name" value="HEXITOL PHOSPHATASE B"/>
    <property type="match status" value="1"/>
</dbReference>
<dbReference type="EMBL" id="JAOQJZ010000006">
    <property type="protein sequence ID" value="MCU6705697.1"/>
    <property type="molecule type" value="Genomic_DNA"/>
</dbReference>
<organism evidence="6 7">
    <name type="scientific">Hominimerdicola aceti</name>
    <dbReference type="NCBI Taxonomy" id="2981726"/>
    <lineage>
        <taxon>Bacteria</taxon>
        <taxon>Bacillati</taxon>
        <taxon>Bacillota</taxon>
        <taxon>Clostridia</taxon>
        <taxon>Eubacteriales</taxon>
        <taxon>Oscillospiraceae</taxon>
        <taxon>Hominimerdicola</taxon>
    </lineage>
</organism>
<evidence type="ECO:0000313" key="6">
    <source>
        <dbReference type="EMBL" id="MCU6705697.1"/>
    </source>
</evidence>
<dbReference type="InterPro" id="IPR051600">
    <property type="entry name" value="Beta-PGM-like"/>
</dbReference>
<keyword evidence="7" id="KW-1185">Reference proteome</keyword>
<protein>
    <submittedName>
        <fullName evidence="6">HAD family hydrolase</fullName>
    </submittedName>
</protein>
<evidence type="ECO:0000256" key="2">
    <source>
        <dbReference type="ARBA" id="ARBA00006171"/>
    </source>
</evidence>
<evidence type="ECO:0000256" key="4">
    <source>
        <dbReference type="ARBA" id="ARBA00022842"/>
    </source>
</evidence>
<dbReference type="NCBIfam" id="TIGR01509">
    <property type="entry name" value="HAD-SF-IA-v3"/>
    <property type="match status" value="1"/>
</dbReference>
<dbReference type="AlphaFoldDB" id="A0AAE3IHZ1"/>
<comment type="caution">
    <text evidence="6">The sequence shown here is derived from an EMBL/GenBank/DDBJ whole genome shotgun (WGS) entry which is preliminary data.</text>
</comment>
<sequence length="189" mass="21846">MTKGSELKLAMFDLDGTLFDTNKANYLSYKEACNGFCDVSEDFFYEHCMGKNYKTFLPLLGVEDKENIELIHKRKSDNYKSFFSFIRPNFSLLKIAELFKKNGIKIAIITTASRSNTSALLKFFDYDDFFDLVVTQEMTDKTKPFPDGYLYAMKYFHCTPDESIIFEDSDVGLQAALKTQTAVYKIVRF</sequence>
<dbReference type="InterPro" id="IPR023214">
    <property type="entry name" value="HAD_sf"/>
</dbReference>